<organism evidence="2 3">
    <name type="scientific">Favolaschia claudopus</name>
    <dbReference type="NCBI Taxonomy" id="2862362"/>
    <lineage>
        <taxon>Eukaryota</taxon>
        <taxon>Fungi</taxon>
        <taxon>Dikarya</taxon>
        <taxon>Basidiomycota</taxon>
        <taxon>Agaricomycotina</taxon>
        <taxon>Agaricomycetes</taxon>
        <taxon>Agaricomycetidae</taxon>
        <taxon>Agaricales</taxon>
        <taxon>Marasmiineae</taxon>
        <taxon>Mycenaceae</taxon>
        <taxon>Favolaschia</taxon>
    </lineage>
</organism>
<dbReference type="Proteomes" id="UP001362999">
    <property type="component" value="Unassembled WGS sequence"/>
</dbReference>
<proteinExistence type="predicted"/>
<protein>
    <submittedName>
        <fullName evidence="2">Uncharacterized protein</fullName>
    </submittedName>
</protein>
<feature type="region of interest" description="Disordered" evidence="1">
    <location>
        <begin position="101"/>
        <end position="133"/>
    </location>
</feature>
<accession>A0AAW0AW88</accession>
<keyword evidence="3" id="KW-1185">Reference proteome</keyword>
<name>A0AAW0AW88_9AGAR</name>
<evidence type="ECO:0000256" key="1">
    <source>
        <dbReference type="SAM" id="MobiDB-lite"/>
    </source>
</evidence>
<reference evidence="2 3" key="1">
    <citation type="journal article" date="2024" name="J Genomics">
        <title>Draft genome sequencing and assembly of Favolaschia claudopus CIRM-BRFM 2984 isolated from oak limbs.</title>
        <authorList>
            <person name="Navarro D."/>
            <person name="Drula E."/>
            <person name="Chaduli D."/>
            <person name="Cazenave R."/>
            <person name="Ahrendt S."/>
            <person name="Wang J."/>
            <person name="Lipzen A."/>
            <person name="Daum C."/>
            <person name="Barry K."/>
            <person name="Grigoriev I.V."/>
            <person name="Favel A."/>
            <person name="Rosso M.N."/>
            <person name="Martin F."/>
        </authorList>
    </citation>
    <scope>NUCLEOTIDE SEQUENCE [LARGE SCALE GENOMIC DNA]</scope>
    <source>
        <strain evidence="2 3">CIRM-BRFM 2984</strain>
    </source>
</reference>
<comment type="caution">
    <text evidence="2">The sequence shown here is derived from an EMBL/GenBank/DDBJ whole genome shotgun (WGS) entry which is preliminary data.</text>
</comment>
<feature type="compositionally biased region" description="Basic and acidic residues" evidence="1">
    <location>
        <begin position="111"/>
        <end position="133"/>
    </location>
</feature>
<evidence type="ECO:0000313" key="2">
    <source>
        <dbReference type="EMBL" id="KAK7017259.1"/>
    </source>
</evidence>
<sequence length="209" mass="23304">MDGSPSTAEGSEGVEIELGYIPIPHLISSHRLRLRSQDGADQSPSNASLCTLKNAVHAADGLRHRRYSFVFLVRVRVPHQRPPSAAPPHLCSIPDIPPHQYASRSGCTMQEHSKGYGETDSPSERRAREGERVGRVEPGLHFLCVERWGMEDGRRWKTEETRYSAHLSTRSIDESATWRFPGRPSESVREESRRGGGGGRRGDKEAGKR</sequence>
<gene>
    <name evidence="2" type="ORF">R3P38DRAFT_2784952</name>
</gene>
<dbReference type="AlphaFoldDB" id="A0AAW0AW88"/>
<feature type="compositionally biased region" description="Basic and acidic residues" evidence="1">
    <location>
        <begin position="186"/>
        <end position="209"/>
    </location>
</feature>
<evidence type="ECO:0000313" key="3">
    <source>
        <dbReference type="Proteomes" id="UP001362999"/>
    </source>
</evidence>
<feature type="region of interest" description="Disordered" evidence="1">
    <location>
        <begin position="170"/>
        <end position="209"/>
    </location>
</feature>
<dbReference type="EMBL" id="JAWWNJ010000048">
    <property type="protein sequence ID" value="KAK7017259.1"/>
    <property type="molecule type" value="Genomic_DNA"/>
</dbReference>